<gene>
    <name evidence="1" type="ORF">HMPREF0281_01877</name>
</gene>
<comment type="caution">
    <text evidence="1">The sequence shown here is derived from an EMBL/GenBank/DDBJ whole genome shotgun (WGS) entry which is preliminary data.</text>
</comment>
<reference evidence="1 2" key="1">
    <citation type="submission" date="2010-04" db="EMBL/GenBank/DDBJ databases">
        <authorList>
            <person name="Weinstock G."/>
            <person name="Sodergren E."/>
            <person name="Clifton S."/>
            <person name="Fulton L."/>
            <person name="Fulton B."/>
            <person name="Courtney L."/>
            <person name="Fronick C."/>
            <person name="Harrison M."/>
            <person name="Strong C."/>
            <person name="Farmer C."/>
            <person name="Delahaunty K."/>
            <person name="Markovic C."/>
            <person name="Hall O."/>
            <person name="Minx P."/>
            <person name="Tomlinson C."/>
            <person name="Mitreva M."/>
            <person name="Hou S."/>
            <person name="Wollam A."/>
            <person name="Pepin K.H."/>
            <person name="Johnson M."/>
            <person name="Bhonagiri V."/>
            <person name="Zhang X."/>
            <person name="Suruliraj S."/>
            <person name="Warren W."/>
            <person name="Chinwalla A."/>
            <person name="Mardis E.R."/>
            <person name="Wilson R.K."/>
        </authorList>
    </citation>
    <scope>NUCLEOTIDE SEQUENCE [LARGE SCALE GENOMIC DNA]</scope>
    <source>
        <strain evidence="1 2">DSM 20306</strain>
    </source>
</reference>
<sequence length="44" mass="4820">MPVRKPREALVARGVSLLKAEGAAADEDEEVLLQSWGSRKIDVK</sequence>
<dbReference type="Proteomes" id="UP000006015">
    <property type="component" value="Unassembled WGS sequence"/>
</dbReference>
<proteinExistence type="predicted"/>
<protein>
    <submittedName>
        <fullName evidence="1">Uncharacterized protein</fullName>
    </submittedName>
</protein>
<dbReference type="EMBL" id="ADNS01000018">
    <property type="protein sequence ID" value="EFG80898.1"/>
    <property type="molecule type" value="Genomic_DNA"/>
</dbReference>
<keyword evidence="2" id="KW-1185">Reference proteome</keyword>
<organism evidence="1 2">
    <name type="scientific">Corynebacterium ammoniagenes DSM 20306</name>
    <dbReference type="NCBI Taxonomy" id="649754"/>
    <lineage>
        <taxon>Bacteria</taxon>
        <taxon>Bacillati</taxon>
        <taxon>Actinomycetota</taxon>
        <taxon>Actinomycetes</taxon>
        <taxon>Mycobacteriales</taxon>
        <taxon>Corynebacteriaceae</taxon>
        <taxon>Corynebacterium</taxon>
    </lineage>
</organism>
<name>A0ABP2IBL4_CORAM</name>
<accession>A0ABP2IBL4</accession>
<evidence type="ECO:0000313" key="2">
    <source>
        <dbReference type="Proteomes" id="UP000006015"/>
    </source>
</evidence>
<evidence type="ECO:0000313" key="1">
    <source>
        <dbReference type="EMBL" id="EFG80898.1"/>
    </source>
</evidence>